<evidence type="ECO:0000313" key="3">
    <source>
        <dbReference type="EMBL" id="GFQ98304.1"/>
    </source>
</evidence>
<feature type="domain" description="Endonuclease/exonuclease/phosphatase" evidence="2">
    <location>
        <begin position="173"/>
        <end position="282"/>
    </location>
</feature>
<keyword evidence="3" id="KW-0548">Nucleotidyltransferase</keyword>
<keyword evidence="4" id="KW-1185">Reference proteome</keyword>
<organism evidence="3 4">
    <name type="scientific">Trichonephila clavata</name>
    <name type="common">Joro spider</name>
    <name type="synonym">Nephila clavata</name>
    <dbReference type="NCBI Taxonomy" id="2740835"/>
    <lineage>
        <taxon>Eukaryota</taxon>
        <taxon>Metazoa</taxon>
        <taxon>Ecdysozoa</taxon>
        <taxon>Arthropoda</taxon>
        <taxon>Chelicerata</taxon>
        <taxon>Arachnida</taxon>
        <taxon>Araneae</taxon>
        <taxon>Araneomorphae</taxon>
        <taxon>Entelegynae</taxon>
        <taxon>Araneoidea</taxon>
        <taxon>Nephilidae</taxon>
        <taxon>Trichonephila</taxon>
    </lineage>
</organism>
<dbReference type="PANTHER" id="PTHR33273:SF2">
    <property type="entry name" value="ENDONUCLEASE_EXONUCLEASE_PHOSPHATASE DOMAIN-CONTAINING PROTEIN"/>
    <property type="match status" value="1"/>
</dbReference>
<proteinExistence type="predicted"/>
<dbReference type="SUPFAM" id="SSF56219">
    <property type="entry name" value="DNase I-like"/>
    <property type="match status" value="1"/>
</dbReference>
<dbReference type="Gene3D" id="3.60.10.10">
    <property type="entry name" value="Endonuclease/exonuclease/phosphatase"/>
    <property type="match status" value="1"/>
</dbReference>
<protein>
    <submittedName>
        <fullName evidence="3">RNA-directed DNA polymerase from mobile element jockey</fullName>
    </submittedName>
</protein>
<sequence>MPFSCSPWRERSNTNDLSKGHLHWIRQGDRGNPPQKIRAAQCYRCQGFFHSSKFCTRTPRCVKCAGNHLAKECVKELMKNRNAAFARRAPSQFPRMPKNPKLRIEAEKAKNNFKKRPHRPGTTQDNYWEQRAKNATPRQQPSANIQPGPSTAPPPLNFELTAIQIVRPNSHPITVISAYRSPRKPILIQDLHSLFRNHDYVLVAGDLNAKHHSWSPLTQQNVAGHTIRRFCDSTGFSLNAPLEPTHFHNSLRNTIIDLAICKGMTVTEVTSIPELSSDHNPVLFEYSPRQSQNY</sequence>
<dbReference type="AlphaFoldDB" id="A0A8X6I4Z9"/>
<dbReference type="EMBL" id="BMAO01014954">
    <property type="protein sequence ID" value="GFQ98304.1"/>
    <property type="molecule type" value="Genomic_DNA"/>
</dbReference>
<dbReference type="OrthoDB" id="8123891at2759"/>
<feature type="region of interest" description="Disordered" evidence="1">
    <location>
        <begin position="108"/>
        <end position="153"/>
    </location>
</feature>
<keyword evidence="3" id="KW-0695">RNA-directed DNA polymerase</keyword>
<accession>A0A8X6I4Z9</accession>
<dbReference type="InterPro" id="IPR036691">
    <property type="entry name" value="Endo/exonu/phosph_ase_sf"/>
</dbReference>
<reference evidence="3" key="1">
    <citation type="submission" date="2020-07" db="EMBL/GenBank/DDBJ databases">
        <title>Multicomponent nature underlies the extraordinary mechanical properties of spider dragline silk.</title>
        <authorList>
            <person name="Kono N."/>
            <person name="Nakamura H."/>
            <person name="Mori M."/>
            <person name="Yoshida Y."/>
            <person name="Ohtoshi R."/>
            <person name="Malay A.D."/>
            <person name="Moran D.A.P."/>
            <person name="Tomita M."/>
            <person name="Numata K."/>
            <person name="Arakawa K."/>
        </authorList>
    </citation>
    <scope>NUCLEOTIDE SEQUENCE</scope>
</reference>
<keyword evidence="3" id="KW-0808">Transferase</keyword>
<dbReference type="Proteomes" id="UP000887116">
    <property type="component" value="Unassembled WGS sequence"/>
</dbReference>
<evidence type="ECO:0000259" key="2">
    <source>
        <dbReference type="Pfam" id="PF14529"/>
    </source>
</evidence>
<comment type="caution">
    <text evidence="3">The sequence shown here is derived from an EMBL/GenBank/DDBJ whole genome shotgun (WGS) entry which is preliminary data.</text>
</comment>
<feature type="compositionally biased region" description="Polar residues" evidence="1">
    <location>
        <begin position="136"/>
        <end position="149"/>
    </location>
</feature>
<dbReference type="GO" id="GO:0003964">
    <property type="term" value="F:RNA-directed DNA polymerase activity"/>
    <property type="evidence" value="ECO:0007669"/>
    <property type="project" value="UniProtKB-KW"/>
</dbReference>
<feature type="region of interest" description="Disordered" evidence="1">
    <location>
        <begin position="1"/>
        <end position="20"/>
    </location>
</feature>
<name>A0A8X6I4Z9_TRICU</name>
<dbReference type="PANTHER" id="PTHR33273">
    <property type="entry name" value="DOMAIN-CONTAINING PROTEIN, PUTATIVE-RELATED"/>
    <property type="match status" value="1"/>
</dbReference>
<gene>
    <name evidence="3" type="primary">pol_2635</name>
    <name evidence="3" type="ORF">TNCT_9531</name>
</gene>
<evidence type="ECO:0000313" key="4">
    <source>
        <dbReference type="Proteomes" id="UP000887116"/>
    </source>
</evidence>
<dbReference type="InterPro" id="IPR005135">
    <property type="entry name" value="Endo/exonuclease/phosphatase"/>
</dbReference>
<dbReference type="Pfam" id="PF14529">
    <property type="entry name" value="Exo_endo_phos_2"/>
    <property type="match status" value="1"/>
</dbReference>
<evidence type="ECO:0000256" key="1">
    <source>
        <dbReference type="SAM" id="MobiDB-lite"/>
    </source>
</evidence>